<dbReference type="Pfam" id="PF09924">
    <property type="entry name" value="LPG_synthase_C"/>
    <property type="match status" value="1"/>
</dbReference>
<gene>
    <name evidence="2" type="ORF">WMO37_09650</name>
</gene>
<keyword evidence="3" id="KW-1185">Reference proteome</keyword>
<evidence type="ECO:0000313" key="3">
    <source>
        <dbReference type="Proteomes" id="UP001546774"/>
    </source>
</evidence>
<accession>A0ABV1H6D5</accession>
<feature type="domain" description="Phosphatidylglycerol lysyltransferase C-terminal" evidence="1">
    <location>
        <begin position="25"/>
        <end position="294"/>
    </location>
</feature>
<dbReference type="SUPFAM" id="SSF55729">
    <property type="entry name" value="Acyl-CoA N-acyltransferases (Nat)"/>
    <property type="match status" value="2"/>
</dbReference>
<dbReference type="PANTHER" id="PTHR41373:SF1">
    <property type="entry name" value="PHOSPHATIDYLGLYCEROL LYSYLTRANSFERASE C-TERMINAL DOMAIN-CONTAINING PROTEIN"/>
    <property type="match status" value="1"/>
</dbReference>
<dbReference type="Proteomes" id="UP001546774">
    <property type="component" value="Unassembled WGS sequence"/>
</dbReference>
<reference evidence="2" key="1">
    <citation type="submission" date="2024-03" db="EMBL/GenBank/DDBJ databases">
        <title>Human intestinal bacterial collection.</title>
        <authorList>
            <person name="Pauvert C."/>
            <person name="Hitch T.C.A."/>
            <person name="Clavel T."/>
        </authorList>
    </citation>
    <scope>NUCLEOTIDE SEQUENCE [LARGE SCALE GENOMIC DNA]</scope>
    <source>
        <strain evidence="2">CLA-AA-H89B</strain>
    </source>
</reference>
<dbReference type="PIRSF" id="PIRSF018688">
    <property type="entry name" value="UCP018688"/>
    <property type="match status" value="1"/>
</dbReference>
<dbReference type="InterPro" id="IPR016181">
    <property type="entry name" value="Acyl_CoA_acyltransferase"/>
</dbReference>
<dbReference type="PANTHER" id="PTHR41373">
    <property type="entry name" value="DUF2156 DOMAIN-CONTAINING PROTEIN"/>
    <property type="match status" value="1"/>
</dbReference>
<protein>
    <submittedName>
        <fullName evidence="2">Phosphatidylglycerol lysyltransferase domain-containing protein</fullName>
    </submittedName>
</protein>
<comment type="caution">
    <text evidence="2">The sequence shown here is derived from an EMBL/GenBank/DDBJ whole genome shotgun (WGS) entry which is preliminary data.</text>
</comment>
<evidence type="ECO:0000259" key="1">
    <source>
        <dbReference type="Pfam" id="PF09924"/>
    </source>
</evidence>
<name>A0ABV1H6D5_9FIRM</name>
<sequence length="303" mass="35095">MLEWSTPSISDGDWIRKIIAESGNMGSDVSFANMYLLREKYDIQICSYRGFLLRHYNGYYGRKGYTFPIGTGNPEKALQALKEDAKKRREPLCFCLLTEEQKQMLEEFFPDTFVFESNPGDSDYIYSQEELANLAGKAFHKKKNHFSKFVRTYPEYRFEQIGAANWQDAVLVEDMWYYEHLQEEDESQKKEYAAVKEALEHFEQLELSGGLLYVNDTPAAMTVASYINEDTCDIHFEKAVGECVTNGAYAAINRLFAQTLNCTWLNREEDIGIEGLRKAKMSYHPKMLVKKYNAHLKTQDIAK</sequence>
<proteinExistence type="predicted"/>
<organism evidence="2 3">
    <name type="scientific">Lachnospira intestinalis</name>
    <dbReference type="NCBI Taxonomy" id="3133158"/>
    <lineage>
        <taxon>Bacteria</taxon>
        <taxon>Bacillati</taxon>
        <taxon>Bacillota</taxon>
        <taxon>Clostridia</taxon>
        <taxon>Lachnospirales</taxon>
        <taxon>Lachnospiraceae</taxon>
        <taxon>Lachnospira</taxon>
    </lineage>
</organism>
<evidence type="ECO:0000313" key="2">
    <source>
        <dbReference type="EMBL" id="MEQ2555267.1"/>
    </source>
</evidence>
<dbReference type="Gene3D" id="3.40.630.30">
    <property type="match status" value="1"/>
</dbReference>
<dbReference type="InterPro" id="IPR024320">
    <property type="entry name" value="LPG_synthase_C"/>
</dbReference>
<dbReference type="EMBL" id="JBBMFS010000007">
    <property type="protein sequence ID" value="MEQ2555267.1"/>
    <property type="molecule type" value="Genomic_DNA"/>
</dbReference>
<dbReference type="InterPro" id="IPR016732">
    <property type="entry name" value="UCP018688"/>
</dbReference>